<sequence length="126" mass="13220">MTLFTAAELTAYRQVPTSTETYTLAHELTLDALQGEVGDRITEPPQPGIKSLALAVAARLLTNPGGLRSESAGGMAVSYADAQTGVILSDDERRRLRKSVGLASGAGMLDIAPDDACPPVAVWRPV</sequence>
<proteinExistence type="predicted"/>
<gene>
    <name evidence="1" type="ORF">AB5J54_30140</name>
</gene>
<organism evidence="1">
    <name type="scientific">Streptomyces sp. R44</name>
    <dbReference type="NCBI Taxonomy" id="3238633"/>
    <lineage>
        <taxon>Bacteria</taxon>
        <taxon>Bacillati</taxon>
        <taxon>Actinomycetota</taxon>
        <taxon>Actinomycetes</taxon>
        <taxon>Kitasatosporales</taxon>
        <taxon>Streptomycetaceae</taxon>
        <taxon>Streptomyces</taxon>
    </lineage>
</organism>
<evidence type="ECO:0000313" key="1">
    <source>
        <dbReference type="EMBL" id="XDQ74517.1"/>
    </source>
</evidence>
<dbReference type="RefSeq" id="WP_369147039.1">
    <property type="nucleotide sequence ID" value="NZ_CP163444.1"/>
</dbReference>
<accession>A0AB39T2E4</accession>
<reference evidence="1" key="1">
    <citation type="submission" date="2024-07" db="EMBL/GenBank/DDBJ databases">
        <authorList>
            <person name="Yu S.T."/>
        </authorList>
    </citation>
    <scope>NUCLEOTIDE SEQUENCE</scope>
    <source>
        <strain evidence="1">R44</strain>
    </source>
</reference>
<dbReference type="AlphaFoldDB" id="A0AB39T2E4"/>
<name>A0AB39T2E4_9ACTN</name>
<protein>
    <submittedName>
        <fullName evidence="1">Uncharacterized protein</fullName>
    </submittedName>
</protein>
<dbReference type="EMBL" id="CP163444">
    <property type="protein sequence ID" value="XDQ74517.1"/>
    <property type="molecule type" value="Genomic_DNA"/>
</dbReference>